<evidence type="ECO:0000313" key="1">
    <source>
        <dbReference type="EMBL" id="KAK6360734.1"/>
    </source>
</evidence>
<comment type="caution">
    <text evidence="1">The sequence shown here is derived from an EMBL/GenBank/DDBJ whole genome shotgun (WGS) entry which is preliminary data.</text>
</comment>
<organism evidence="1 2">
    <name type="scientific">Orbilia blumenaviensis</name>
    <dbReference type="NCBI Taxonomy" id="1796055"/>
    <lineage>
        <taxon>Eukaryota</taxon>
        <taxon>Fungi</taxon>
        <taxon>Dikarya</taxon>
        <taxon>Ascomycota</taxon>
        <taxon>Pezizomycotina</taxon>
        <taxon>Orbiliomycetes</taxon>
        <taxon>Orbiliales</taxon>
        <taxon>Orbiliaceae</taxon>
        <taxon>Orbilia</taxon>
    </lineage>
</organism>
<name>A0AAV9VI30_9PEZI</name>
<dbReference type="Proteomes" id="UP001373714">
    <property type="component" value="Unassembled WGS sequence"/>
</dbReference>
<proteinExistence type="predicted"/>
<accession>A0AAV9VI30</accession>
<dbReference type="AlphaFoldDB" id="A0AAV9VI30"/>
<keyword evidence="2" id="KW-1185">Reference proteome</keyword>
<protein>
    <submittedName>
        <fullName evidence="1">Uncharacterized protein</fullName>
    </submittedName>
</protein>
<gene>
    <name evidence="1" type="ORF">TWF730_006861</name>
</gene>
<evidence type="ECO:0000313" key="2">
    <source>
        <dbReference type="Proteomes" id="UP001373714"/>
    </source>
</evidence>
<reference evidence="1 2" key="1">
    <citation type="submission" date="2019-10" db="EMBL/GenBank/DDBJ databases">
        <authorList>
            <person name="Palmer J.M."/>
        </authorList>
    </citation>
    <scope>NUCLEOTIDE SEQUENCE [LARGE SCALE GENOMIC DNA]</scope>
    <source>
        <strain evidence="1 2">TWF730</strain>
    </source>
</reference>
<dbReference type="EMBL" id="JAVHNS010000003">
    <property type="protein sequence ID" value="KAK6360734.1"/>
    <property type="molecule type" value="Genomic_DNA"/>
</dbReference>
<sequence length="61" mass="6643">MVDPRRNPSTDTLLWQLYASDATYTPPSDSCLLGFTSKYQNSPLAVALPVNCEGHMQQAAA</sequence>